<dbReference type="InterPro" id="IPR014284">
    <property type="entry name" value="RNA_pol_sigma-70_dom"/>
</dbReference>
<dbReference type="Gene3D" id="3.10.450.50">
    <property type="match status" value="1"/>
</dbReference>
<evidence type="ECO:0000256" key="2">
    <source>
        <dbReference type="ARBA" id="ARBA00011344"/>
    </source>
</evidence>
<evidence type="ECO:0000313" key="9">
    <source>
        <dbReference type="Proteomes" id="UP000199063"/>
    </source>
</evidence>
<protein>
    <submittedName>
        <fullName evidence="8">RNA polymerase sigma-70 factor, ECF subfamily</fullName>
    </submittedName>
</protein>
<dbReference type="Pfam" id="PF04542">
    <property type="entry name" value="Sigma70_r2"/>
    <property type="match status" value="1"/>
</dbReference>
<gene>
    <name evidence="8" type="ORF">SAMN05444921_106215</name>
</gene>
<accession>A0A1G9S8P6</accession>
<dbReference type="GO" id="GO:0003677">
    <property type="term" value="F:DNA binding"/>
    <property type="evidence" value="ECO:0007669"/>
    <property type="project" value="InterPro"/>
</dbReference>
<evidence type="ECO:0000313" key="8">
    <source>
        <dbReference type="EMBL" id="SDM31165.1"/>
    </source>
</evidence>
<dbReference type="SUPFAM" id="SSF54427">
    <property type="entry name" value="NTF2-like"/>
    <property type="match status" value="1"/>
</dbReference>
<keyword evidence="5" id="KW-0804">Transcription</keyword>
<keyword evidence="3" id="KW-0805">Transcription regulation</keyword>
<dbReference type="InterPro" id="IPR013324">
    <property type="entry name" value="RNA_pol_sigma_r3/r4-like"/>
</dbReference>
<dbReference type="SUPFAM" id="SSF88659">
    <property type="entry name" value="Sigma3 and sigma4 domains of RNA polymerase sigma factors"/>
    <property type="match status" value="1"/>
</dbReference>
<proteinExistence type="inferred from homology"/>
<dbReference type="AlphaFoldDB" id="A0A1G9S8P6"/>
<dbReference type="InterPro" id="IPR013249">
    <property type="entry name" value="RNA_pol_sigma70_r4_t2"/>
</dbReference>
<dbReference type="Gene3D" id="1.10.10.10">
    <property type="entry name" value="Winged helix-like DNA-binding domain superfamily/Winged helix DNA-binding domain"/>
    <property type="match status" value="1"/>
</dbReference>
<dbReference type="InterPro" id="IPR007627">
    <property type="entry name" value="RNA_pol_sigma70_r2"/>
</dbReference>
<dbReference type="SUPFAM" id="SSF88946">
    <property type="entry name" value="Sigma2 domain of RNA polymerase sigma factors"/>
    <property type="match status" value="1"/>
</dbReference>
<feature type="domain" description="RNA polymerase sigma factor 70 region 4 type 2" evidence="7">
    <location>
        <begin position="123"/>
        <end position="171"/>
    </location>
</feature>
<comment type="subunit">
    <text evidence="2">Interacts transiently with the RNA polymerase catalytic core formed by RpoA, RpoB, RpoC and RpoZ (2 alpha, 1 beta, 1 beta' and 1 omega subunit) to form the RNA polymerase holoenzyme that can initiate transcription.</text>
</comment>
<evidence type="ECO:0000256" key="4">
    <source>
        <dbReference type="ARBA" id="ARBA00023082"/>
    </source>
</evidence>
<dbReference type="NCBIfam" id="NF007214">
    <property type="entry name" value="PRK09636.1"/>
    <property type="match status" value="1"/>
</dbReference>
<dbReference type="GO" id="GO:0006352">
    <property type="term" value="P:DNA-templated transcription initiation"/>
    <property type="evidence" value="ECO:0007669"/>
    <property type="project" value="InterPro"/>
</dbReference>
<evidence type="ECO:0000259" key="6">
    <source>
        <dbReference type="Pfam" id="PF04542"/>
    </source>
</evidence>
<dbReference type="PANTHER" id="PTHR30173:SF43">
    <property type="entry name" value="ECF RNA POLYMERASE SIGMA FACTOR SIGI-RELATED"/>
    <property type="match status" value="1"/>
</dbReference>
<evidence type="ECO:0000256" key="5">
    <source>
        <dbReference type="ARBA" id="ARBA00023163"/>
    </source>
</evidence>
<evidence type="ECO:0000256" key="1">
    <source>
        <dbReference type="ARBA" id="ARBA00010641"/>
    </source>
</evidence>
<dbReference type="STRING" id="1196353.SAMN05444921_106215"/>
<reference evidence="9" key="1">
    <citation type="submission" date="2016-10" db="EMBL/GenBank/DDBJ databases">
        <authorList>
            <person name="Varghese N."/>
            <person name="Submissions S."/>
        </authorList>
    </citation>
    <scope>NUCLEOTIDE SEQUENCE [LARGE SCALE GENOMIC DNA]</scope>
    <source>
        <strain evidence="9">CGMCC 4.7042</strain>
    </source>
</reference>
<dbReference type="InterPro" id="IPR013325">
    <property type="entry name" value="RNA_pol_sigma_r2"/>
</dbReference>
<dbReference type="Proteomes" id="UP000199063">
    <property type="component" value="Unassembled WGS sequence"/>
</dbReference>
<dbReference type="EMBL" id="FNHI01000006">
    <property type="protein sequence ID" value="SDM31165.1"/>
    <property type="molecule type" value="Genomic_DNA"/>
</dbReference>
<evidence type="ECO:0000259" key="7">
    <source>
        <dbReference type="Pfam" id="PF08281"/>
    </source>
</evidence>
<sequence>MAQRDGDTAPVDDHELLARRFEEHRPHLRAVGYRMLGSLAEADDAVQEAWLRLSRSDPSGVENLGGWLTTVVGRICLDMLRSRTSRREDPLDVRVPDPVVSDLRGADPEQEALITDSVGLAMLVVLDTLAPAERLAFVLHDLFAVPFDEIAPIVDRAPAATRQLASRARRRVQDAGPAPDRDVARQRKVVEAFVAASRGGDFEALVALLDPDITLRVDGGVLARNLSKVVQGAKSVAGQALMYRRFAPLARLVLVNGTVGTLTAPEGEARSVMSFTVVDGRVVRIDILADPERLALVDLSFLGD</sequence>
<name>A0A1G9S8P6_9ACTN</name>
<dbReference type="InterPro" id="IPR032710">
    <property type="entry name" value="NTF2-like_dom_sf"/>
</dbReference>
<keyword evidence="4" id="KW-0731">Sigma factor</keyword>
<keyword evidence="9" id="KW-1185">Reference proteome</keyword>
<dbReference type="Gene3D" id="1.10.1740.10">
    <property type="match status" value="1"/>
</dbReference>
<evidence type="ECO:0000256" key="3">
    <source>
        <dbReference type="ARBA" id="ARBA00023015"/>
    </source>
</evidence>
<dbReference type="NCBIfam" id="TIGR02937">
    <property type="entry name" value="sigma70-ECF"/>
    <property type="match status" value="1"/>
</dbReference>
<feature type="domain" description="RNA polymerase sigma-70 region 2" evidence="6">
    <location>
        <begin position="21"/>
        <end position="84"/>
    </location>
</feature>
<dbReference type="PANTHER" id="PTHR30173">
    <property type="entry name" value="SIGMA 19 FACTOR"/>
    <property type="match status" value="1"/>
</dbReference>
<dbReference type="InterPro" id="IPR036388">
    <property type="entry name" value="WH-like_DNA-bd_sf"/>
</dbReference>
<dbReference type="InterPro" id="IPR052704">
    <property type="entry name" value="ECF_Sigma-70_Domain"/>
</dbReference>
<dbReference type="GO" id="GO:0016987">
    <property type="term" value="F:sigma factor activity"/>
    <property type="evidence" value="ECO:0007669"/>
    <property type="project" value="UniProtKB-KW"/>
</dbReference>
<dbReference type="Pfam" id="PF08281">
    <property type="entry name" value="Sigma70_r4_2"/>
    <property type="match status" value="1"/>
</dbReference>
<organism evidence="8 9">
    <name type="scientific">Streptomyces wuyuanensis</name>
    <dbReference type="NCBI Taxonomy" id="1196353"/>
    <lineage>
        <taxon>Bacteria</taxon>
        <taxon>Bacillati</taxon>
        <taxon>Actinomycetota</taxon>
        <taxon>Actinomycetes</taxon>
        <taxon>Kitasatosporales</taxon>
        <taxon>Streptomycetaceae</taxon>
        <taxon>Streptomyces</taxon>
    </lineage>
</organism>
<comment type="similarity">
    <text evidence="1">Belongs to the sigma-70 factor family. ECF subfamily.</text>
</comment>